<comment type="function">
    <text evidence="5">Involved in the maturation of [NiFe] hydrogenases. Required for nickel insertion into the metal center of the hydrogenase.</text>
</comment>
<sequence length="113" mass="11957">MHEMSLAEGVRTIIEDAAAANAFRSVRAVVLEIGELAAVEADALRFCLDVVLADTVAAGAAIEVETVPGAGWCIDCAQTVPMRELHDACPRCGGYRVQATAGREMRVKALEVD</sequence>
<comment type="caution">
    <text evidence="6">The sequence shown here is derived from an EMBL/GenBank/DDBJ whole genome shotgun (WGS) entry which is preliminary data.</text>
</comment>
<dbReference type="PANTHER" id="PTHR34535:SF3">
    <property type="entry name" value="HYDROGENASE MATURATION FACTOR HYPA"/>
    <property type="match status" value="1"/>
</dbReference>
<keyword evidence="7" id="KW-1185">Reference proteome</keyword>
<keyword evidence="2 5" id="KW-0533">Nickel</keyword>
<dbReference type="OrthoDB" id="288014at2"/>
<comment type="similarity">
    <text evidence="1 5">Belongs to the HypA/HybF family.</text>
</comment>
<dbReference type="GO" id="GO:0016151">
    <property type="term" value="F:nickel cation binding"/>
    <property type="evidence" value="ECO:0007669"/>
    <property type="project" value="UniProtKB-UniRule"/>
</dbReference>
<dbReference type="EMBL" id="AMXF01000478">
    <property type="protein sequence ID" value="ENO89252.1"/>
    <property type="molecule type" value="Genomic_DNA"/>
</dbReference>
<feature type="binding site" evidence="5">
    <location>
        <position position="89"/>
    </location>
    <ligand>
        <name>Zn(2+)</name>
        <dbReference type="ChEBI" id="CHEBI:29105"/>
    </ligand>
</feature>
<dbReference type="HAMAP" id="MF_00213">
    <property type="entry name" value="HypA_HybF"/>
    <property type="match status" value="1"/>
</dbReference>
<dbReference type="PIRSF" id="PIRSF004761">
    <property type="entry name" value="Hydrgn_mat_HypA"/>
    <property type="match status" value="1"/>
</dbReference>
<gene>
    <name evidence="5" type="primary">hypA</name>
    <name evidence="6" type="ORF">C667_23549</name>
</gene>
<reference evidence="6 7" key="1">
    <citation type="submission" date="2012-09" db="EMBL/GenBank/DDBJ databases">
        <title>Draft Genome Sequences of 6 Strains from Genus Thauera.</title>
        <authorList>
            <person name="Liu B."/>
            <person name="Shapleigh J.P."/>
            <person name="Frostegard A.H."/>
        </authorList>
    </citation>
    <scope>NUCLEOTIDE SEQUENCE [LARGE SCALE GENOMIC DNA]</scope>
    <source>
        <strain evidence="6 7">B4P</strain>
    </source>
</reference>
<dbReference type="Pfam" id="PF01155">
    <property type="entry name" value="HypA"/>
    <property type="match status" value="1"/>
</dbReference>
<proteinExistence type="inferred from homology"/>
<evidence type="ECO:0000256" key="2">
    <source>
        <dbReference type="ARBA" id="ARBA00022596"/>
    </source>
</evidence>
<keyword evidence="4 5" id="KW-0862">Zinc</keyword>
<dbReference type="GO" id="GO:0051604">
    <property type="term" value="P:protein maturation"/>
    <property type="evidence" value="ECO:0007669"/>
    <property type="project" value="InterPro"/>
</dbReference>
<feature type="binding site" evidence="5">
    <location>
        <position position="2"/>
    </location>
    <ligand>
        <name>Ni(2+)</name>
        <dbReference type="ChEBI" id="CHEBI:49786"/>
    </ligand>
</feature>
<dbReference type="AlphaFoldDB" id="N6Z3S4"/>
<feature type="binding site" evidence="5">
    <location>
        <position position="92"/>
    </location>
    <ligand>
        <name>Zn(2+)</name>
        <dbReference type="ChEBI" id="CHEBI:29105"/>
    </ligand>
</feature>
<dbReference type="PROSITE" id="PS01249">
    <property type="entry name" value="HYPA"/>
    <property type="match status" value="1"/>
</dbReference>
<dbReference type="PANTHER" id="PTHR34535">
    <property type="entry name" value="HYDROGENASE MATURATION FACTOR HYPA"/>
    <property type="match status" value="1"/>
</dbReference>
<evidence type="ECO:0000256" key="1">
    <source>
        <dbReference type="ARBA" id="ARBA00010748"/>
    </source>
</evidence>
<dbReference type="Proteomes" id="UP000013047">
    <property type="component" value="Unassembled WGS sequence"/>
</dbReference>
<dbReference type="NCBIfam" id="TIGR00100">
    <property type="entry name" value="hypA"/>
    <property type="match status" value="1"/>
</dbReference>
<keyword evidence="3 5" id="KW-0479">Metal-binding</keyword>
<evidence type="ECO:0000256" key="5">
    <source>
        <dbReference type="HAMAP-Rule" id="MF_00213"/>
    </source>
</evidence>
<organism evidence="6 7">
    <name type="scientific">Thauera phenylacetica B4P</name>
    <dbReference type="NCBI Taxonomy" id="1234382"/>
    <lineage>
        <taxon>Bacteria</taxon>
        <taxon>Pseudomonadati</taxon>
        <taxon>Pseudomonadota</taxon>
        <taxon>Betaproteobacteria</taxon>
        <taxon>Rhodocyclales</taxon>
        <taxon>Zoogloeaceae</taxon>
        <taxon>Thauera</taxon>
    </lineage>
</organism>
<feature type="binding site" evidence="5">
    <location>
        <position position="73"/>
    </location>
    <ligand>
        <name>Zn(2+)</name>
        <dbReference type="ChEBI" id="CHEBI:29105"/>
    </ligand>
</feature>
<protein>
    <recommendedName>
        <fullName evidence="5">Hydrogenase maturation factor HypA</fullName>
    </recommendedName>
</protein>
<feature type="binding site" evidence="5">
    <location>
        <position position="76"/>
    </location>
    <ligand>
        <name>Zn(2+)</name>
        <dbReference type="ChEBI" id="CHEBI:29105"/>
    </ligand>
</feature>
<accession>N6Z3S4</accession>
<dbReference type="InterPro" id="IPR020538">
    <property type="entry name" value="Hydgase_Ni_incorp_HypA/HybF_CS"/>
</dbReference>
<dbReference type="Gene3D" id="3.30.2320.80">
    <property type="match status" value="1"/>
</dbReference>
<dbReference type="InterPro" id="IPR000688">
    <property type="entry name" value="HypA/HybF"/>
</dbReference>
<evidence type="ECO:0000256" key="3">
    <source>
        <dbReference type="ARBA" id="ARBA00022723"/>
    </source>
</evidence>
<evidence type="ECO:0000313" key="6">
    <source>
        <dbReference type="EMBL" id="ENO89252.1"/>
    </source>
</evidence>
<dbReference type="RefSeq" id="WP_004389477.1">
    <property type="nucleotide sequence ID" value="NZ_AMXF01000478.1"/>
</dbReference>
<dbReference type="GO" id="GO:0008270">
    <property type="term" value="F:zinc ion binding"/>
    <property type="evidence" value="ECO:0007669"/>
    <property type="project" value="UniProtKB-UniRule"/>
</dbReference>
<evidence type="ECO:0000256" key="4">
    <source>
        <dbReference type="ARBA" id="ARBA00022833"/>
    </source>
</evidence>
<evidence type="ECO:0000313" key="7">
    <source>
        <dbReference type="Proteomes" id="UP000013047"/>
    </source>
</evidence>
<name>N6Z3S4_9RHOO</name>